<feature type="compositionally biased region" description="Low complexity" evidence="1">
    <location>
        <begin position="1327"/>
        <end position="1336"/>
    </location>
</feature>
<feature type="compositionally biased region" description="Polar residues" evidence="1">
    <location>
        <begin position="1231"/>
        <end position="1244"/>
    </location>
</feature>
<feature type="compositionally biased region" description="Polar residues" evidence="1">
    <location>
        <begin position="363"/>
        <end position="378"/>
    </location>
</feature>
<reference evidence="2" key="1">
    <citation type="journal article" date="2022" name="G3 (Bethesda)">
        <title>High quality genome of the basidiomycete yeast Dioszegia hungarica PDD-24b-2 isolated from cloud water.</title>
        <authorList>
            <person name="Jarrige D."/>
            <person name="Haridas S."/>
            <person name="Bleykasten-Grosshans C."/>
            <person name="Joly M."/>
            <person name="Nadalig T."/>
            <person name="Sancelme M."/>
            <person name="Vuilleumier S."/>
            <person name="Grigoriev I.V."/>
            <person name="Amato P."/>
            <person name="Bringel F."/>
        </authorList>
    </citation>
    <scope>NUCLEOTIDE SEQUENCE</scope>
    <source>
        <strain evidence="2">PDD-24b-2</strain>
    </source>
</reference>
<sequence length="1374" mass="145754">MANISSEPSSEHRGPNLGFGGNTGGSLSTSRPLADRPPILSFPTLHLGSFTALSPDSFPSPPPSARPSNTSTLTSPERPGEAWPRSPEGYQGSAAPTRQGSRDGSGGLKLPVAQRRDSKESDTTPPPSASLYPARSRESSKGSIRSRGHLPPPLPPPTTSLPPLPSISPISPLGSNFASSTAPLHIQRPASPMSATAQPVAFSAGSPRGLAPTIASSRPVGAPLAINIPSPSQFVDPEKSSGAVLKSSPGIPRRRTLVEGKKEQGSEARMSGVLGAVETSSRDQGSPEPRLSELRASDSHAPSSPTTHKLEKKASTNNLRESPASPSAKRTLPRPPVSDRPSFDTSARAGPSAPPQPPAITPRSVSKQSLSQTPLSNFQQQPQPSHPQHQQQPQQQNLQAQQHRPTNSASALPIIAGLADAGPYPSSRPNSIKGQQGTLGRGSIPRPPPQEEICLECMMRDRDLADVTVIGDDAWERASNDAWEDAKRREGELLRTLGSVEGASEEDGGEPSPPSTATYSAEDREQEQATTEKVLREIGWRGFKWEEGSSGEGMPRNFRGTKGGRLTEEGIKAVMTKFPSASAHRYNWLQGYLRNQYMLTVDIAAEAKRLGFFPTPVEVVYSSSTSHEAFMPGLKATGSRTSSLAWDGTQPIRQSMEQSQPPMRNPSFPSSPATMPPSLVRPSPSSPADLAMAARAPRTIPVVRPTTHFIPDREPNPNSAAAAAASARQKLNIQTSNNGSLMPSPVPGMGMGMGPRDRYGNSPDLDDGQWPPISPAESGMRPFSFAVRAGAVDRGSDGGHGGRRSIFGRWGGSVTSFFGGSQGGSGSMMDMHLGLDSDRRNQASSQYVHAQPRAVSLASPTRPAFFGRDSRSSSTDNRVPQAEQRGGRSTSTSRLSQVLRTEDEPAQARQETPKKDKGLRGLLKKMKPKSRKSLNGSGAGGRDMAASSMPYRPQQQYSEYQSQPQQQQQQQYRQAEHPSSQLQPPPSLNYLVGGGDRQHNRNRSGSSSSMVDSQDPAGRPNSTVLPGPGVGNGGMRSVSAPFAGSSSGGSPNNSPTSSRFDKYGNPTNGSGGVRRSSYASLSNRPGSGYEAELARESIVEVLSGQGQREMGGNGSYAPSSRLSEGYDRPPSAGPNGYAQSGYRPTNKTNSSLSASSVVVTPPPPSQQQQQLYVNTGPSGAYFAQQQHGRANHAKTPSDQLSPDRFKNLPPLPPPGGDDAPPNHQQQQQQQYSGLPTPRQQSRPGDQQHVPRASFDPAPSSQRGYDHHPSPRLAQSMYAQPTGAASVGSLGSFARGYAPASQYSQGEAYGGMQQGGRYEQHNGGGQKGQQWGYGQQGEWDGNENVVDLGGNEGQGKGTMGRRGLKGLFGKAGRLA</sequence>
<feature type="compositionally biased region" description="Polar residues" evidence="1">
    <location>
        <begin position="655"/>
        <end position="673"/>
    </location>
</feature>
<feature type="compositionally biased region" description="Basic residues" evidence="1">
    <location>
        <begin position="922"/>
        <end position="932"/>
    </location>
</feature>
<feature type="compositionally biased region" description="Low complexity" evidence="1">
    <location>
        <begin position="676"/>
        <end position="687"/>
    </location>
</feature>
<proteinExistence type="predicted"/>
<evidence type="ECO:0000256" key="1">
    <source>
        <dbReference type="SAM" id="MobiDB-lite"/>
    </source>
</evidence>
<feature type="compositionally biased region" description="Low complexity" evidence="1">
    <location>
        <begin position="1150"/>
        <end position="1159"/>
    </location>
</feature>
<protein>
    <submittedName>
        <fullName evidence="2">Uncharacterized protein</fullName>
    </submittedName>
</protein>
<feature type="compositionally biased region" description="Low complexity" evidence="1">
    <location>
        <begin position="1037"/>
        <end position="1058"/>
    </location>
</feature>
<dbReference type="Proteomes" id="UP001164286">
    <property type="component" value="Unassembled WGS sequence"/>
</dbReference>
<feature type="region of interest" description="Disordered" evidence="1">
    <location>
        <begin position="840"/>
        <end position="1272"/>
    </location>
</feature>
<evidence type="ECO:0000313" key="2">
    <source>
        <dbReference type="EMBL" id="KAI9637641.1"/>
    </source>
</evidence>
<feature type="region of interest" description="Disordered" evidence="1">
    <location>
        <begin position="1310"/>
        <end position="1364"/>
    </location>
</feature>
<feature type="region of interest" description="Disordered" evidence="1">
    <location>
        <begin position="498"/>
        <end position="530"/>
    </location>
</feature>
<feature type="region of interest" description="Disordered" evidence="1">
    <location>
        <begin position="655"/>
        <end position="727"/>
    </location>
</feature>
<organism evidence="2 3">
    <name type="scientific">Dioszegia hungarica</name>
    <dbReference type="NCBI Taxonomy" id="4972"/>
    <lineage>
        <taxon>Eukaryota</taxon>
        <taxon>Fungi</taxon>
        <taxon>Dikarya</taxon>
        <taxon>Basidiomycota</taxon>
        <taxon>Agaricomycotina</taxon>
        <taxon>Tremellomycetes</taxon>
        <taxon>Tremellales</taxon>
        <taxon>Bulleribasidiaceae</taxon>
        <taxon>Dioszegia</taxon>
    </lineage>
</organism>
<feature type="region of interest" description="Disordered" evidence="1">
    <location>
        <begin position="1"/>
        <end position="453"/>
    </location>
</feature>
<dbReference type="RefSeq" id="XP_052947418.1">
    <property type="nucleotide sequence ID" value="XM_053092496.1"/>
</dbReference>
<feature type="compositionally biased region" description="Polar residues" evidence="1">
    <location>
        <begin position="427"/>
        <end position="438"/>
    </location>
</feature>
<keyword evidence="3" id="KW-1185">Reference proteome</keyword>
<feature type="compositionally biased region" description="Gly residues" evidence="1">
    <location>
        <begin position="1349"/>
        <end position="1359"/>
    </location>
</feature>
<name>A0AA38HC84_9TREE</name>
<accession>A0AA38HC84</accession>
<feature type="compositionally biased region" description="Low complexity" evidence="1">
    <location>
        <begin position="379"/>
        <end position="405"/>
    </location>
</feature>
<dbReference type="EMBL" id="JAKWFO010000004">
    <property type="protein sequence ID" value="KAI9637641.1"/>
    <property type="molecule type" value="Genomic_DNA"/>
</dbReference>
<gene>
    <name evidence="2" type="ORF">MKK02DRAFT_43567</name>
</gene>
<feature type="compositionally biased region" description="Pro residues" evidence="1">
    <location>
        <begin position="150"/>
        <end position="166"/>
    </location>
</feature>
<evidence type="ECO:0000313" key="3">
    <source>
        <dbReference type="Proteomes" id="UP001164286"/>
    </source>
</evidence>
<dbReference type="GeneID" id="77731701"/>
<feature type="compositionally biased region" description="Low complexity" evidence="1">
    <location>
        <begin position="1216"/>
        <end position="1230"/>
    </location>
</feature>
<feature type="region of interest" description="Disordered" evidence="1">
    <location>
        <begin position="754"/>
        <end position="779"/>
    </location>
</feature>
<comment type="caution">
    <text evidence="2">The sequence shown here is derived from an EMBL/GenBank/DDBJ whole genome shotgun (WGS) entry which is preliminary data.</text>
</comment>
<feature type="compositionally biased region" description="Low complexity" evidence="1">
    <location>
        <begin position="951"/>
        <end position="982"/>
    </location>
</feature>
<feature type="compositionally biased region" description="Basic and acidic residues" evidence="1">
    <location>
        <begin position="256"/>
        <end position="266"/>
    </location>
</feature>
<feature type="compositionally biased region" description="Polar residues" evidence="1">
    <location>
        <begin position="1171"/>
        <end position="1200"/>
    </location>
</feature>